<dbReference type="Pfam" id="PF00488">
    <property type="entry name" value="MutS_V"/>
    <property type="match status" value="1"/>
</dbReference>
<dbReference type="InterPro" id="IPR000432">
    <property type="entry name" value="DNA_mismatch_repair_MutS_C"/>
</dbReference>
<proteinExistence type="predicted"/>
<dbReference type="EMBL" id="HBHU01003959">
    <property type="protein sequence ID" value="CAE0015454.1"/>
    <property type="molecule type" value="Transcribed_RNA"/>
</dbReference>
<gene>
    <name evidence="5" type="ORF">CLAU1311_LOCUS2559</name>
    <name evidence="6" type="ORF">CLAU1311_LOCUS2568</name>
</gene>
<evidence type="ECO:0000313" key="5">
    <source>
        <dbReference type="EMBL" id="CAE0015454.1"/>
    </source>
</evidence>
<name>A0A7S2Z125_9CHLO</name>
<dbReference type="GO" id="GO:0006312">
    <property type="term" value="P:mitotic recombination"/>
    <property type="evidence" value="ECO:0007669"/>
    <property type="project" value="TreeGrafter"/>
</dbReference>
<keyword evidence="3" id="KW-0238">DNA-binding</keyword>
<evidence type="ECO:0000259" key="4">
    <source>
        <dbReference type="PROSITE" id="PS00486"/>
    </source>
</evidence>
<evidence type="ECO:0000256" key="1">
    <source>
        <dbReference type="ARBA" id="ARBA00022741"/>
    </source>
</evidence>
<evidence type="ECO:0000256" key="2">
    <source>
        <dbReference type="ARBA" id="ARBA00022840"/>
    </source>
</evidence>
<dbReference type="Gene3D" id="3.40.50.300">
    <property type="entry name" value="P-loop containing nucleotide triphosphate hydrolases"/>
    <property type="match status" value="1"/>
</dbReference>
<dbReference type="GO" id="GO:0005524">
    <property type="term" value="F:ATP binding"/>
    <property type="evidence" value="ECO:0007669"/>
    <property type="project" value="UniProtKB-KW"/>
</dbReference>
<accession>A0A7S2Z125</accession>
<dbReference type="SUPFAM" id="SSF48334">
    <property type="entry name" value="DNA repair protein MutS, domain III"/>
    <property type="match status" value="1"/>
</dbReference>
<dbReference type="InterPro" id="IPR045076">
    <property type="entry name" value="MutS"/>
</dbReference>
<dbReference type="InterPro" id="IPR027417">
    <property type="entry name" value="P-loop_NTPase"/>
</dbReference>
<sequence length="359" mass="39022">MGKTIKLEWHRVGGTRTRCLRITAKEEKAVRRRLQSGTFVVLETRKDGTKFLSRAFRKLAERERETNESYQEKQGELIEAVVGVAHSYAGVWRQVSKLVAELDALAGFADLAVSAGYCKPKMLPAEAGRLVLRGSRHPCVEAQEGDMVGCFVPNDCEMVKGQSWFQVITGPNMGGKSTFIRQVGCIVLMSQCGCFVPCSEAEVSLRDAIYARVGAGDNQLRGVSTFMAEMLETAAILKGATSASLVIIDELGRGTSTQDGQGLAQAISEHLMQDVGAPTLFATHFHELSTALTPLGATNLHVETDLSGAGNITLLYQVKPGACNKSFGIAVAEKVNFPAEVIQIAKEYEEHSKRRRIEA</sequence>
<organism evidence="5">
    <name type="scientific">Chloropicon laureae</name>
    <dbReference type="NCBI Taxonomy" id="464258"/>
    <lineage>
        <taxon>Eukaryota</taxon>
        <taxon>Viridiplantae</taxon>
        <taxon>Chlorophyta</taxon>
        <taxon>Chloropicophyceae</taxon>
        <taxon>Chloropicales</taxon>
        <taxon>Chloropicaceae</taxon>
        <taxon>Chloropicon</taxon>
    </lineage>
</organism>
<dbReference type="Gene3D" id="1.10.1420.10">
    <property type="match status" value="1"/>
</dbReference>
<dbReference type="InterPro" id="IPR036187">
    <property type="entry name" value="DNA_mismatch_repair_MutS_sf"/>
</dbReference>
<dbReference type="PROSITE" id="PS00486">
    <property type="entry name" value="DNA_MISMATCH_REPAIR_2"/>
    <property type="match status" value="1"/>
</dbReference>
<feature type="domain" description="DNA mismatch repair proteins mutS family" evidence="4">
    <location>
        <begin position="244"/>
        <end position="260"/>
    </location>
</feature>
<dbReference type="SUPFAM" id="SSF52540">
    <property type="entry name" value="P-loop containing nucleoside triphosphate hydrolases"/>
    <property type="match status" value="1"/>
</dbReference>
<protein>
    <recommendedName>
        <fullName evidence="4">DNA mismatch repair proteins mutS family domain-containing protein</fullName>
    </recommendedName>
</protein>
<dbReference type="PANTHER" id="PTHR11361:SF35">
    <property type="entry name" value="DNA MISMATCH REPAIR PROTEIN MSH2"/>
    <property type="match status" value="1"/>
</dbReference>
<evidence type="ECO:0000313" key="6">
    <source>
        <dbReference type="EMBL" id="CAE0015477.1"/>
    </source>
</evidence>
<dbReference type="GO" id="GO:0030983">
    <property type="term" value="F:mismatched DNA binding"/>
    <property type="evidence" value="ECO:0007669"/>
    <property type="project" value="InterPro"/>
</dbReference>
<evidence type="ECO:0000256" key="3">
    <source>
        <dbReference type="ARBA" id="ARBA00023125"/>
    </source>
</evidence>
<dbReference type="GO" id="GO:0006298">
    <property type="term" value="P:mismatch repair"/>
    <property type="evidence" value="ECO:0007669"/>
    <property type="project" value="InterPro"/>
</dbReference>
<dbReference type="GO" id="GO:0032301">
    <property type="term" value="C:MutSalpha complex"/>
    <property type="evidence" value="ECO:0007669"/>
    <property type="project" value="TreeGrafter"/>
</dbReference>
<keyword evidence="2" id="KW-0067">ATP-binding</keyword>
<dbReference type="PANTHER" id="PTHR11361">
    <property type="entry name" value="DNA MISMATCH REPAIR PROTEIN MUTS FAMILY MEMBER"/>
    <property type="match status" value="1"/>
</dbReference>
<keyword evidence="1" id="KW-0547">Nucleotide-binding</keyword>
<reference evidence="5" key="1">
    <citation type="submission" date="2021-01" db="EMBL/GenBank/DDBJ databases">
        <authorList>
            <person name="Corre E."/>
            <person name="Pelletier E."/>
            <person name="Niang G."/>
            <person name="Scheremetjew M."/>
            <person name="Finn R."/>
            <person name="Kale V."/>
            <person name="Holt S."/>
            <person name="Cochrane G."/>
            <person name="Meng A."/>
            <person name="Brown T."/>
            <person name="Cohen L."/>
        </authorList>
    </citation>
    <scope>NUCLEOTIDE SEQUENCE</scope>
    <source>
        <strain evidence="5">RCC856</strain>
    </source>
</reference>
<dbReference type="AlphaFoldDB" id="A0A7S2Z125"/>
<dbReference type="SMART" id="SM00534">
    <property type="entry name" value="MUTSac"/>
    <property type="match status" value="1"/>
</dbReference>
<dbReference type="EMBL" id="HBHU01003970">
    <property type="protein sequence ID" value="CAE0015477.1"/>
    <property type="molecule type" value="Transcribed_RNA"/>
</dbReference>
<dbReference type="GO" id="GO:0140664">
    <property type="term" value="F:ATP-dependent DNA damage sensor activity"/>
    <property type="evidence" value="ECO:0007669"/>
    <property type="project" value="InterPro"/>
</dbReference>